<sequence length="139" mass="16037">MLLVCFLILNIKYEYIPKYEIYILGVSLINCINMGWYLVRYKDISFGTNGNIFIVAKDFLLFIKIGFPLLFANITSTLILTLDRQFVNIFFDNTTYAKYSFAFSMVSLVTVATSAIATVIYPTLKENHSKMLGIHFHLY</sequence>
<reference evidence="7" key="1">
    <citation type="submission" date="2022-10" db="EMBL/GenBank/DDBJ databases">
        <title>Streptococcus didelphis as causative of fatal infections in opossums (Didelphis albiventris).</title>
        <authorList>
            <person name="Breyer G.M."/>
            <person name="Da Silva M.E.R.J."/>
            <person name="Siqueira F.M."/>
        </authorList>
    </citation>
    <scope>NUCLEOTIDE SEQUENCE [LARGE SCALE GENOMIC DNA]</scope>
    <source>
        <strain evidence="7">LBVP101/21</strain>
    </source>
</reference>
<evidence type="ECO:0000256" key="5">
    <source>
        <dbReference type="SAM" id="Phobius"/>
    </source>
</evidence>
<gene>
    <name evidence="6" type="ORF">N1496_00335</name>
</gene>
<dbReference type="InterPro" id="IPR002797">
    <property type="entry name" value="Polysacc_synth"/>
</dbReference>
<protein>
    <submittedName>
        <fullName evidence="6">Oligosaccharide flippase family protein</fullName>
    </submittedName>
</protein>
<feature type="transmembrane region" description="Helical" evidence="5">
    <location>
        <begin position="101"/>
        <end position="121"/>
    </location>
</feature>
<keyword evidence="7" id="KW-1185">Reference proteome</keyword>
<keyword evidence="4 5" id="KW-0472">Membrane</keyword>
<keyword evidence="2 5" id="KW-0812">Transmembrane</keyword>
<comment type="subcellular location">
    <subcellularLocation>
        <location evidence="1">Membrane</location>
        <topology evidence="1">Multi-pass membrane protein</topology>
    </subcellularLocation>
</comment>
<name>A0ABY9LJ04_9STRE</name>
<dbReference type="Proteomes" id="UP001238096">
    <property type="component" value="Chromosome"/>
</dbReference>
<evidence type="ECO:0000313" key="6">
    <source>
        <dbReference type="EMBL" id="WMB28850.1"/>
    </source>
</evidence>
<keyword evidence="3 5" id="KW-1133">Transmembrane helix</keyword>
<evidence type="ECO:0000313" key="7">
    <source>
        <dbReference type="Proteomes" id="UP001238096"/>
    </source>
</evidence>
<proteinExistence type="predicted"/>
<dbReference type="EMBL" id="CP110509">
    <property type="protein sequence ID" value="WMB28850.1"/>
    <property type="molecule type" value="Genomic_DNA"/>
</dbReference>
<evidence type="ECO:0000256" key="2">
    <source>
        <dbReference type="ARBA" id="ARBA00022692"/>
    </source>
</evidence>
<evidence type="ECO:0000256" key="4">
    <source>
        <dbReference type="ARBA" id="ARBA00023136"/>
    </source>
</evidence>
<feature type="transmembrane region" description="Helical" evidence="5">
    <location>
        <begin position="59"/>
        <end position="81"/>
    </location>
</feature>
<feature type="transmembrane region" description="Helical" evidence="5">
    <location>
        <begin position="21"/>
        <end position="39"/>
    </location>
</feature>
<evidence type="ECO:0000256" key="1">
    <source>
        <dbReference type="ARBA" id="ARBA00004141"/>
    </source>
</evidence>
<organism evidence="6 7">
    <name type="scientific">Streptococcus didelphis</name>
    <dbReference type="NCBI Taxonomy" id="102886"/>
    <lineage>
        <taxon>Bacteria</taxon>
        <taxon>Bacillati</taxon>
        <taxon>Bacillota</taxon>
        <taxon>Bacilli</taxon>
        <taxon>Lactobacillales</taxon>
        <taxon>Streptococcaceae</taxon>
        <taxon>Streptococcus</taxon>
    </lineage>
</organism>
<dbReference type="RefSeq" id="WP_306676055.1">
    <property type="nucleotide sequence ID" value="NZ_CP110509.1"/>
</dbReference>
<dbReference type="Pfam" id="PF01943">
    <property type="entry name" value="Polysacc_synt"/>
    <property type="match status" value="1"/>
</dbReference>
<evidence type="ECO:0000256" key="3">
    <source>
        <dbReference type="ARBA" id="ARBA00022989"/>
    </source>
</evidence>
<accession>A0ABY9LJ04</accession>